<keyword evidence="3" id="KW-1185">Reference proteome</keyword>
<keyword evidence="2" id="KW-0418">Kinase</keyword>
<dbReference type="PANTHER" id="PTHR44329">
    <property type="entry name" value="SERINE/THREONINE-PROTEIN KINASE TNNI3K-RELATED"/>
    <property type="match status" value="1"/>
</dbReference>
<name>A0A1V9ZVP5_9STRA</name>
<dbReference type="InterPro" id="IPR000719">
    <property type="entry name" value="Prot_kinase_dom"/>
</dbReference>
<evidence type="ECO:0000259" key="1">
    <source>
        <dbReference type="PROSITE" id="PS50011"/>
    </source>
</evidence>
<dbReference type="AlphaFoldDB" id="A0A1V9ZVP5"/>
<protein>
    <submittedName>
        <fullName evidence="2">Kinase</fullName>
    </submittedName>
</protein>
<accession>A0A1V9ZVP5</accession>
<comment type="caution">
    <text evidence="2">The sequence shown here is derived from an EMBL/GenBank/DDBJ whole genome shotgun (WGS) entry which is preliminary data.</text>
</comment>
<dbReference type="GO" id="GO:0004674">
    <property type="term" value="F:protein serine/threonine kinase activity"/>
    <property type="evidence" value="ECO:0007669"/>
    <property type="project" value="TreeGrafter"/>
</dbReference>
<keyword evidence="2" id="KW-0808">Transferase</keyword>
<dbReference type="Gene3D" id="1.10.510.10">
    <property type="entry name" value="Transferase(Phosphotransferase) domain 1"/>
    <property type="match status" value="1"/>
</dbReference>
<evidence type="ECO:0000313" key="2">
    <source>
        <dbReference type="EMBL" id="OQS02064.1"/>
    </source>
</evidence>
<feature type="domain" description="Protein kinase" evidence="1">
    <location>
        <begin position="1"/>
        <end position="168"/>
    </location>
</feature>
<dbReference type="SUPFAM" id="SSF56112">
    <property type="entry name" value="Protein kinase-like (PK-like)"/>
    <property type="match status" value="1"/>
</dbReference>
<dbReference type="EMBL" id="JNBS01001265">
    <property type="protein sequence ID" value="OQS02064.1"/>
    <property type="molecule type" value="Genomic_DNA"/>
</dbReference>
<dbReference type="STRING" id="74557.A0A1V9ZVP5"/>
<dbReference type="PANTHER" id="PTHR44329:SF214">
    <property type="entry name" value="PROTEIN KINASE DOMAIN-CONTAINING PROTEIN"/>
    <property type="match status" value="1"/>
</dbReference>
<proteinExistence type="predicted"/>
<dbReference type="InterPro" id="IPR011009">
    <property type="entry name" value="Kinase-like_dom_sf"/>
</dbReference>
<dbReference type="Pfam" id="PF00069">
    <property type="entry name" value="Pkinase"/>
    <property type="match status" value="1"/>
</dbReference>
<gene>
    <name evidence="2" type="ORF">THRCLA_21518</name>
</gene>
<dbReference type="Proteomes" id="UP000243217">
    <property type="component" value="Unassembled WGS sequence"/>
</dbReference>
<dbReference type="PROSITE" id="PS50011">
    <property type="entry name" value="PROTEIN_KINASE_DOM"/>
    <property type="match status" value="1"/>
</dbReference>
<dbReference type="InterPro" id="IPR051681">
    <property type="entry name" value="Ser/Thr_Kinases-Pseudokinases"/>
</dbReference>
<evidence type="ECO:0000313" key="3">
    <source>
        <dbReference type="Proteomes" id="UP000243217"/>
    </source>
</evidence>
<reference evidence="2 3" key="1">
    <citation type="journal article" date="2014" name="Genome Biol. Evol.">
        <title>The secreted proteins of Achlya hypogyna and Thraustotheca clavata identify the ancestral oomycete secretome and reveal gene acquisitions by horizontal gene transfer.</title>
        <authorList>
            <person name="Misner I."/>
            <person name="Blouin N."/>
            <person name="Leonard G."/>
            <person name="Richards T.A."/>
            <person name="Lane C.E."/>
        </authorList>
    </citation>
    <scope>NUCLEOTIDE SEQUENCE [LARGE SCALE GENOMIC DNA]</scope>
    <source>
        <strain evidence="2 3">ATCC 34112</strain>
    </source>
</reference>
<sequence length="172" mass="18919">MQLSILAVVKGLSYLHNCATPIIHRGAKLTDFGESPEMIDSTMTNDVGTFAWIALEVILGRKYDSAADIYFFGTNHICILGSPLTTGALLSEYATHQIPYLSMTDPTSKQYCNQFKLISQIATGKPKPTIDAQDTPTWLVEMANQCLMFDASKRPNILGIESIIAKLLGMEE</sequence>
<dbReference type="GO" id="GO:0005524">
    <property type="term" value="F:ATP binding"/>
    <property type="evidence" value="ECO:0007669"/>
    <property type="project" value="InterPro"/>
</dbReference>
<organism evidence="2 3">
    <name type="scientific">Thraustotheca clavata</name>
    <dbReference type="NCBI Taxonomy" id="74557"/>
    <lineage>
        <taxon>Eukaryota</taxon>
        <taxon>Sar</taxon>
        <taxon>Stramenopiles</taxon>
        <taxon>Oomycota</taxon>
        <taxon>Saprolegniomycetes</taxon>
        <taxon>Saprolegniales</taxon>
        <taxon>Achlyaceae</taxon>
        <taxon>Thraustotheca</taxon>
    </lineage>
</organism>